<gene>
    <name evidence="2" type="ORF">Vretifemale_5952</name>
</gene>
<feature type="region of interest" description="Disordered" evidence="1">
    <location>
        <begin position="153"/>
        <end position="180"/>
    </location>
</feature>
<feature type="region of interest" description="Disordered" evidence="1">
    <location>
        <begin position="686"/>
        <end position="710"/>
    </location>
</feature>
<feature type="compositionally biased region" description="Low complexity" evidence="1">
    <location>
        <begin position="698"/>
        <end position="710"/>
    </location>
</feature>
<feature type="compositionally biased region" description="Basic residues" evidence="1">
    <location>
        <begin position="864"/>
        <end position="876"/>
    </location>
</feature>
<sequence>SGCLVIPARQRQRLQKLLRAAGPGQVVCTSLVEVAFAMEPPPSPTAPAAAAAAVAGSSTGVMSIPPQQASGDDSASASLAAYSAPQEVSPMPKTREIDAAAHDVVDAVDGKRNETANLAAPPPPPLLPSPSFPRSAIGAILRSHSLWRDEVGGTDADVIGGPNRGDVGQCPQLRSPMDDGAMLRPDMLRRIAHSRRALHSAAAAAAAAAATAVAASTIAEVEAVRHVSFLRDGATADADADATAAAAATTSPAALTAALTDSLLRLELTTAGNSLSACIMTLPGLEAVRFAERNRSVLLRLGLLAPPPAPSPDRTAGRLQDLGRGSGPVGGGGPSGAHRRHYFFGPAAAAMSAATAVAGLLSSGRRQSRRASVNSVPARAMSMPLELGPEAAQDVSNRSHCSQAHHLMALTCDASGGSAGGNGARPRSRDWHNRGGIGHGLLHLVGLNASRRHSTLGPPAAAVVVAAAETVVAASPLPDAAASRGRFALQRRSESSNHVRLFSVMADEPCGRAKSAVWSNRRSTTGGSIRMDGSAAALQGSLTVTVATSAATAAAEPSIPPRQAILSSFLHHFSGMRRRSTQSLMPNCVSARVPSLLVAKMGAAATAVDGSGVPEVLTLAGDSEAPAAQPDLGCHGRGQDDFTKRLVDGSSTGQRWPLQDNDGGVGVSDGTLRPSRDNFITSQRLGLAKLPSPPPPRQQQQQPKEQASAAATVPLAVVAGVSALWTSGEGDHGHRDLWPVRSLVSLTSAPQRLTHPAEVAIPAATATAALVSSCDGMARTGGLRPGHKGSLGNLLRSSDGGFTGGAGRSTLSFGTRSLRCNPVPDTSSSEVNRAANCGGGAGCGARECNGGVGNCGAAYHHHHQHHHHLHHHKHSHNDHNDNHHNRHGPIDAPNLGRIWQSCGGAAAESASACGSSPVAVRPIDTPVPASHRYPAMQGQQQPYRNSGRSAVLGTLAALRCDADGCDGDGEVRIAADTAHVQTRIAQVASVAAAESSPAVPRAENVGRGRPAQVGPHRRTRGGGGGGGGGSSASASGSGSGVEEVVRTMPRGPSLLNATSTTPQPIPPCRELVTMSCRRAAQNVADSSCAVPGPSGDSPQGTHGEDHLADALRLWHGTTAAAASAAAVVPPESTVVALVDGPAGSAAAATNAAATEGDALQGHGGGAGGAGEALVFARVAPPLSGCPQAPEVLRELQASVVRLTLVESVDPRVAASLGCGLYICSLEATSLLGLSGVSIESSSRPRASELRSKEGSTNEPSVHRRVVEAAGKVLLPLQLPLRRWLPSRMDSAAFGAAEDT</sequence>
<protein>
    <submittedName>
        <fullName evidence="2">Uncharacterized protein</fullName>
    </submittedName>
</protein>
<dbReference type="EMBL" id="BNCP01000008">
    <property type="protein sequence ID" value="GIL76335.1"/>
    <property type="molecule type" value="Genomic_DNA"/>
</dbReference>
<feature type="region of interest" description="Disordered" evidence="1">
    <location>
        <begin position="1242"/>
        <end position="1262"/>
    </location>
</feature>
<feature type="region of interest" description="Disordered" evidence="1">
    <location>
        <begin position="864"/>
        <end position="883"/>
    </location>
</feature>
<reference evidence="2" key="1">
    <citation type="journal article" date="2021" name="Proc. Natl. Acad. Sci. U.S.A.">
        <title>Three genomes in the algal genus Volvox reveal the fate of a haploid sex-determining region after a transition to homothallism.</title>
        <authorList>
            <person name="Yamamoto K."/>
            <person name="Hamaji T."/>
            <person name="Kawai-Toyooka H."/>
            <person name="Matsuzaki R."/>
            <person name="Takahashi F."/>
            <person name="Nishimura Y."/>
            <person name="Kawachi M."/>
            <person name="Noguchi H."/>
            <person name="Minakuchi Y."/>
            <person name="Umen J.G."/>
            <person name="Toyoda A."/>
            <person name="Nozaki H."/>
        </authorList>
    </citation>
    <scope>NUCLEOTIDE SEQUENCE</scope>
    <source>
        <strain evidence="2">NIES-3786</strain>
    </source>
</reference>
<feature type="region of interest" description="Disordered" evidence="1">
    <location>
        <begin position="991"/>
        <end position="1044"/>
    </location>
</feature>
<proteinExistence type="predicted"/>
<feature type="compositionally biased region" description="Gly residues" evidence="1">
    <location>
        <begin position="1021"/>
        <end position="1030"/>
    </location>
</feature>
<evidence type="ECO:0000256" key="1">
    <source>
        <dbReference type="SAM" id="MobiDB-lite"/>
    </source>
</evidence>
<organism evidence="2 3">
    <name type="scientific">Volvox reticuliferus</name>
    <dbReference type="NCBI Taxonomy" id="1737510"/>
    <lineage>
        <taxon>Eukaryota</taxon>
        <taxon>Viridiplantae</taxon>
        <taxon>Chlorophyta</taxon>
        <taxon>core chlorophytes</taxon>
        <taxon>Chlorophyceae</taxon>
        <taxon>CS clade</taxon>
        <taxon>Chlamydomonadales</taxon>
        <taxon>Volvocaceae</taxon>
        <taxon>Volvox</taxon>
    </lineage>
</organism>
<feature type="compositionally biased region" description="Basic and acidic residues" evidence="1">
    <location>
        <begin position="1245"/>
        <end position="1262"/>
    </location>
</feature>
<dbReference type="Proteomes" id="UP000747110">
    <property type="component" value="Unassembled WGS sequence"/>
</dbReference>
<evidence type="ECO:0000313" key="3">
    <source>
        <dbReference type="Proteomes" id="UP000747110"/>
    </source>
</evidence>
<feature type="region of interest" description="Disordered" evidence="1">
    <location>
        <begin position="648"/>
        <end position="674"/>
    </location>
</feature>
<feature type="compositionally biased region" description="Gly residues" evidence="1">
    <location>
        <begin position="324"/>
        <end position="335"/>
    </location>
</feature>
<feature type="non-terminal residue" evidence="2">
    <location>
        <position position="1"/>
    </location>
</feature>
<evidence type="ECO:0000313" key="2">
    <source>
        <dbReference type="EMBL" id="GIL76335.1"/>
    </source>
</evidence>
<feature type="region of interest" description="Disordered" evidence="1">
    <location>
        <begin position="306"/>
        <end position="337"/>
    </location>
</feature>
<comment type="caution">
    <text evidence="2">The sequence shown here is derived from an EMBL/GenBank/DDBJ whole genome shotgun (WGS) entry which is preliminary data.</text>
</comment>
<keyword evidence="3" id="KW-1185">Reference proteome</keyword>
<accession>A0A8J4C690</accession>
<feature type="compositionally biased region" description="Low complexity" evidence="1">
    <location>
        <begin position="991"/>
        <end position="1003"/>
    </location>
</feature>
<name>A0A8J4C690_9CHLO</name>